<dbReference type="OrthoDB" id="10647134at2759"/>
<protein>
    <submittedName>
        <fullName evidence="2">Uncharacterized protein</fullName>
    </submittedName>
</protein>
<dbReference type="AlphaFoldDB" id="A0A3P6P4N4"/>
<sequence length="93" mass="10330">MPSNLQYCGKLRSSTPTSRQYVLAVGQGQMPRQVESRADTESSEQFSQQEPPASMMICPPKTKELEKNMAEKDVGGEFPTLPVYVTVLFPGVY</sequence>
<organism evidence="2 3">
    <name type="scientific">Dibothriocephalus latus</name>
    <name type="common">Fish tapeworm</name>
    <name type="synonym">Diphyllobothrium latum</name>
    <dbReference type="NCBI Taxonomy" id="60516"/>
    <lineage>
        <taxon>Eukaryota</taxon>
        <taxon>Metazoa</taxon>
        <taxon>Spiralia</taxon>
        <taxon>Lophotrochozoa</taxon>
        <taxon>Platyhelminthes</taxon>
        <taxon>Cestoda</taxon>
        <taxon>Eucestoda</taxon>
        <taxon>Diphyllobothriidea</taxon>
        <taxon>Diphyllobothriidae</taxon>
        <taxon>Dibothriocephalus</taxon>
    </lineage>
</organism>
<dbReference type="EMBL" id="UYRU01001234">
    <property type="protein sequence ID" value="VDK31352.1"/>
    <property type="molecule type" value="Genomic_DNA"/>
</dbReference>
<dbReference type="Proteomes" id="UP000281553">
    <property type="component" value="Unassembled WGS sequence"/>
</dbReference>
<evidence type="ECO:0000313" key="2">
    <source>
        <dbReference type="EMBL" id="VDK31352.1"/>
    </source>
</evidence>
<keyword evidence="3" id="KW-1185">Reference proteome</keyword>
<evidence type="ECO:0000256" key="1">
    <source>
        <dbReference type="SAM" id="MobiDB-lite"/>
    </source>
</evidence>
<name>A0A3P6P4N4_DIBLA</name>
<proteinExistence type="predicted"/>
<evidence type="ECO:0000313" key="3">
    <source>
        <dbReference type="Proteomes" id="UP000281553"/>
    </source>
</evidence>
<accession>A0A3P6P4N4</accession>
<gene>
    <name evidence="2" type="ORF">DILT_LOCUS319</name>
</gene>
<reference evidence="2 3" key="1">
    <citation type="submission" date="2018-11" db="EMBL/GenBank/DDBJ databases">
        <authorList>
            <consortium name="Pathogen Informatics"/>
        </authorList>
    </citation>
    <scope>NUCLEOTIDE SEQUENCE [LARGE SCALE GENOMIC DNA]</scope>
</reference>
<feature type="region of interest" description="Disordered" evidence="1">
    <location>
        <begin position="27"/>
        <end position="57"/>
    </location>
</feature>